<name>A0A5P2C7L8_STRVZ</name>
<feature type="transmembrane region" description="Helical" evidence="2">
    <location>
        <begin position="480"/>
        <end position="499"/>
    </location>
</feature>
<dbReference type="Proteomes" id="UP000322927">
    <property type="component" value="Chromosome"/>
</dbReference>
<feature type="region of interest" description="Disordered" evidence="1">
    <location>
        <begin position="431"/>
        <end position="474"/>
    </location>
</feature>
<dbReference type="InterPro" id="IPR006311">
    <property type="entry name" value="TAT_signal"/>
</dbReference>
<evidence type="ECO:0000256" key="1">
    <source>
        <dbReference type="SAM" id="MobiDB-lite"/>
    </source>
</evidence>
<proteinExistence type="predicted"/>
<feature type="domain" description="Htaa" evidence="4">
    <location>
        <begin position="267"/>
        <end position="422"/>
    </location>
</feature>
<sequence length="508" mass="50957">MAATRRSMTFAAAVATAVALGASALTLPALAADGGGGAKKPAPPKLELKDGTLQWGVKESFRKYVMGMAHGKIEAKNGATQAADNGVFTFSGGKGTYDTGTHATDTAFKGDVRFTSALHKFDISIADVKVRTKGKTGAIRADVTLNGAKQNDIDLALLDLSAVGPGQGGGEGGAMVFKDIPATLTEKGAKAFNGMYAKGEKLDPATLTVTPGGPVPAEPPAPAEPTKPAETPRHPKPPKRPEPTKSRQPAAEKPQKPAAATPAGVVDGSLSWGLKESFRKYISTGGEATVAGGAKKISSGFRFPYAKADLDSDAKKADASFGGSVRFTYKAHGIDMKFGDLKVRANGTKGTLLADVTTPKGTNNDVQFATLDLSGVSYRPKNDVVHFDKVPATLTAAGAEQFANDTTGSPYEPGEKLDPVTVALSAKAGANLPEADGGEAGGTGTKGTGTTGSGSVGGGGAVGGGTGTLAATGSSVPSTALLGAAGVALAAGAGAVVAARRRRGPEAV</sequence>
<gene>
    <name evidence="5" type="ORF">DEJ48_27885</name>
</gene>
<feature type="compositionally biased region" description="Low complexity" evidence="1">
    <location>
        <begin position="248"/>
        <end position="263"/>
    </location>
</feature>
<evidence type="ECO:0000313" key="6">
    <source>
        <dbReference type="Proteomes" id="UP000322927"/>
    </source>
</evidence>
<feature type="signal peptide" evidence="3">
    <location>
        <begin position="1"/>
        <end position="31"/>
    </location>
</feature>
<keyword evidence="2" id="KW-0472">Membrane</keyword>
<organism evidence="5 6">
    <name type="scientific">Streptomyces venezuelae</name>
    <dbReference type="NCBI Taxonomy" id="54571"/>
    <lineage>
        <taxon>Bacteria</taxon>
        <taxon>Bacillati</taxon>
        <taxon>Actinomycetota</taxon>
        <taxon>Actinomycetes</taxon>
        <taxon>Kitasatosporales</taxon>
        <taxon>Streptomycetaceae</taxon>
        <taxon>Streptomyces</taxon>
    </lineage>
</organism>
<accession>A0A5P2C7L8</accession>
<dbReference type="Pfam" id="PF04213">
    <property type="entry name" value="HtaA"/>
    <property type="match status" value="2"/>
</dbReference>
<dbReference type="InterPro" id="IPR007331">
    <property type="entry name" value="Htaa"/>
</dbReference>
<feature type="domain" description="Htaa" evidence="4">
    <location>
        <begin position="50"/>
        <end position="208"/>
    </location>
</feature>
<dbReference type="EMBL" id="CP029192">
    <property type="protein sequence ID" value="QES36709.1"/>
    <property type="molecule type" value="Genomic_DNA"/>
</dbReference>
<keyword evidence="3" id="KW-0732">Signal</keyword>
<dbReference type="RefSeq" id="WP_150218975.1">
    <property type="nucleotide sequence ID" value="NZ_CP029192.1"/>
</dbReference>
<keyword evidence="2" id="KW-1133">Transmembrane helix</keyword>
<feature type="chain" id="PRO_5024816865" description="Htaa domain-containing protein" evidence="3">
    <location>
        <begin position="32"/>
        <end position="508"/>
    </location>
</feature>
<feature type="compositionally biased region" description="Gly residues" evidence="1">
    <location>
        <begin position="438"/>
        <end position="467"/>
    </location>
</feature>
<evidence type="ECO:0000313" key="5">
    <source>
        <dbReference type="EMBL" id="QES36709.1"/>
    </source>
</evidence>
<evidence type="ECO:0000259" key="4">
    <source>
        <dbReference type="Pfam" id="PF04213"/>
    </source>
</evidence>
<keyword evidence="2" id="KW-0812">Transmembrane</keyword>
<dbReference type="AlphaFoldDB" id="A0A5P2C7L8"/>
<evidence type="ECO:0000256" key="2">
    <source>
        <dbReference type="SAM" id="Phobius"/>
    </source>
</evidence>
<evidence type="ECO:0000256" key="3">
    <source>
        <dbReference type="SAM" id="SignalP"/>
    </source>
</evidence>
<dbReference type="PROSITE" id="PS51318">
    <property type="entry name" value="TAT"/>
    <property type="match status" value="1"/>
</dbReference>
<dbReference type="OrthoDB" id="7210788at2"/>
<feature type="compositionally biased region" description="Pro residues" evidence="1">
    <location>
        <begin position="213"/>
        <end position="225"/>
    </location>
</feature>
<feature type="region of interest" description="Disordered" evidence="1">
    <location>
        <begin position="204"/>
        <end position="266"/>
    </location>
</feature>
<reference evidence="5 6" key="1">
    <citation type="submission" date="2018-05" db="EMBL/GenBank/DDBJ databases">
        <title>Streptomyces venezuelae.</title>
        <authorList>
            <person name="Kim W."/>
            <person name="Lee N."/>
            <person name="Cho B.-K."/>
        </authorList>
    </citation>
    <scope>NUCLEOTIDE SEQUENCE [LARGE SCALE GENOMIC DNA]</scope>
    <source>
        <strain evidence="5 6">ATCC 14584</strain>
    </source>
</reference>
<protein>
    <recommendedName>
        <fullName evidence="4">Htaa domain-containing protein</fullName>
    </recommendedName>
</protein>